<dbReference type="SMART" id="SM00360">
    <property type="entry name" value="RRM"/>
    <property type="match status" value="4"/>
</dbReference>
<dbReference type="InterPro" id="IPR012677">
    <property type="entry name" value="Nucleotide-bd_a/b_plait_sf"/>
</dbReference>
<organism evidence="5 6">
    <name type="scientific">[Myrmecia] bisecta</name>
    <dbReference type="NCBI Taxonomy" id="41462"/>
    <lineage>
        <taxon>Eukaryota</taxon>
        <taxon>Viridiplantae</taxon>
        <taxon>Chlorophyta</taxon>
        <taxon>core chlorophytes</taxon>
        <taxon>Trebouxiophyceae</taxon>
        <taxon>Trebouxiales</taxon>
        <taxon>Trebouxiaceae</taxon>
        <taxon>Myrmecia</taxon>
    </lineage>
</organism>
<dbReference type="EMBL" id="JALJOR010000019">
    <property type="protein sequence ID" value="KAK9804003.1"/>
    <property type="molecule type" value="Genomic_DNA"/>
</dbReference>
<protein>
    <recommendedName>
        <fullName evidence="4">RRM domain-containing protein</fullName>
    </recommendedName>
</protein>
<keyword evidence="1 2" id="KW-0694">RNA-binding</keyword>
<feature type="region of interest" description="Disordered" evidence="3">
    <location>
        <begin position="186"/>
        <end position="228"/>
    </location>
</feature>
<dbReference type="InterPro" id="IPR034207">
    <property type="entry name" value="RBM45_RRM3"/>
</dbReference>
<feature type="domain" description="RRM" evidence="4">
    <location>
        <begin position="400"/>
        <end position="480"/>
    </location>
</feature>
<name>A0AAW1P1W3_9CHLO</name>
<reference evidence="5 6" key="1">
    <citation type="journal article" date="2024" name="Nat. Commun.">
        <title>Phylogenomics reveals the evolutionary origins of lichenization in chlorophyte algae.</title>
        <authorList>
            <person name="Puginier C."/>
            <person name="Libourel C."/>
            <person name="Otte J."/>
            <person name="Skaloud P."/>
            <person name="Haon M."/>
            <person name="Grisel S."/>
            <person name="Petersen M."/>
            <person name="Berrin J.G."/>
            <person name="Delaux P.M."/>
            <person name="Dal Grande F."/>
            <person name="Keller J."/>
        </authorList>
    </citation>
    <scope>NUCLEOTIDE SEQUENCE [LARGE SCALE GENOMIC DNA]</scope>
    <source>
        <strain evidence="5 6">SAG 2043</strain>
    </source>
</reference>
<dbReference type="InterPro" id="IPR052462">
    <property type="entry name" value="SLIRP/GR-RBP-like"/>
</dbReference>
<evidence type="ECO:0000256" key="2">
    <source>
        <dbReference type="PROSITE-ProRule" id="PRU00176"/>
    </source>
</evidence>
<evidence type="ECO:0000313" key="5">
    <source>
        <dbReference type="EMBL" id="KAK9804003.1"/>
    </source>
</evidence>
<dbReference type="Proteomes" id="UP001489004">
    <property type="component" value="Unassembled WGS sequence"/>
</dbReference>
<dbReference type="InterPro" id="IPR035979">
    <property type="entry name" value="RBD_domain_sf"/>
</dbReference>
<dbReference type="Gene3D" id="3.30.70.330">
    <property type="match status" value="3"/>
</dbReference>
<dbReference type="CDD" id="cd12368">
    <property type="entry name" value="RRM3_RBM45"/>
    <property type="match status" value="1"/>
</dbReference>
<dbReference type="InterPro" id="IPR000504">
    <property type="entry name" value="RRM_dom"/>
</dbReference>
<feature type="region of interest" description="Disordered" evidence="3">
    <location>
        <begin position="577"/>
        <end position="603"/>
    </location>
</feature>
<gene>
    <name evidence="5" type="ORF">WJX72_011888</name>
</gene>
<evidence type="ECO:0000313" key="6">
    <source>
        <dbReference type="Proteomes" id="UP001489004"/>
    </source>
</evidence>
<feature type="region of interest" description="Disordered" evidence="3">
    <location>
        <begin position="488"/>
        <end position="522"/>
    </location>
</feature>
<dbReference type="PANTHER" id="PTHR48027">
    <property type="entry name" value="HETEROGENEOUS NUCLEAR RIBONUCLEOPROTEIN 87F-RELATED"/>
    <property type="match status" value="1"/>
</dbReference>
<evidence type="ECO:0000256" key="1">
    <source>
        <dbReference type="ARBA" id="ARBA00022884"/>
    </source>
</evidence>
<accession>A0AAW1P1W3</accession>
<feature type="domain" description="RRM" evidence="4">
    <location>
        <begin position="7"/>
        <end position="81"/>
    </location>
</feature>
<evidence type="ECO:0000259" key="4">
    <source>
        <dbReference type="PROSITE" id="PS50102"/>
    </source>
</evidence>
<dbReference type="GO" id="GO:0003723">
    <property type="term" value="F:RNA binding"/>
    <property type="evidence" value="ECO:0007669"/>
    <property type="project" value="UniProtKB-UniRule"/>
</dbReference>
<dbReference type="SUPFAM" id="SSF54928">
    <property type="entry name" value="RNA-binding domain, RBD"/>
    <property type="match status" value="3"/>
</dbReference>
<dbReference type="Pfam" id="PF00076">
    <property type="entry name" value="RRM_1"/>
    <property type="match status" value="3"/>
</dbReference>
<feature type="domain" description="RRM" evidence="4">
    <location>
        <begin position="609"/>
        <end position="681"/>
    </location>
</feature>
<comment type="caution">
    <text evidence="5">The sequence shown here is derived from an EMBL/GenBank/DDBJ whole genome shotgun (WGS) entry which is preliminary data.</text>
</comment>
<sequence length="695" mass="73865">MDDPPFSRVFIVCGRSVEASVLSEAFARFGVIQNVKVVRDKGVAFLKYARASSAALAIETMHEAVLNEGRGPMLKVMLAEAPNSRKAIAGRWGVDQDSVADPDNIPARSRLFVVVPKNADGQLIEEAMSKYPDLQYCKTDLIASKGIVFCKYLTSSSALTALEDITDAGMLAGYKVKCMLAEPKGKRGRTESAWPEPASPAHQPKGKRGRTESAWPEPASPAHQAAKLDYGSSRRCAVVPPVSPIGSNLRPTFSYTPSPSSSAVSAFGSLSENRSNGSLASSLATNFNAMSNGGLGLQEYSSMQGVMGTLTSLANLQSIAAMQGAANLAGNGSIHALGSGFDLLGLGRQMPGGLGGLGNVGMQSSGHPGPLLGSLGTSSSPDASVSRLPSMELSSATSRQRLFVVVHRSVTEDMLVRIFRMFPGMEYCDLKQDRATGQSKGFCYVHYSTPEAAAAALEQLNGLEFPSLSGHHLKVMYAEPIGSRMASGKLSPISASGTPRTVDSMESSLQHHGAASGEGSSQLPATILSDESMSGQSLEHRVESLGPSLGQSLEHRVEVAAVQNSLAHMCMPHAEGLREEGGHKVSRRASPASQESEAEWEAESGAVDERRLFTLLTRPLPDYALEHVFSKYGQVEFVRLQHDKRYGVVRMRSPAAARAALECLNGTQICGEGLSVMVTDPLQGSRNSKRPRVAE</sequence>
<proteinExistence type="predicted"/>
<dbReference type="AlphaFoldDB" id="A0AAW1P1W3"/>
<dbReference type="PROSITE" id="PS50102">
    <property type="entry name" value="RRM"/>
    <property type="match status" value="3"/>
</dbReference>
<feature type="compositionally biased region" description="Polar residues" evidence="3">
    <location>
        <begin position="493"/>
        <end position="510"/>
    </location>
</feature>
<keyword evidence="6" id="KW-1185">Reference proteome</keyword>
<evidence type="ECO:0000256" key="3">
    <source>
        <dbReference type="SAM" id="MobiDB-lite"/>
    </source>
</evidence>
<dbReference type="CDD" id="cd00590">
    <property type="entry name" value="RRM_SF"/>
    <property type="match status" value="1"/>
</dbReference>